<dbReference type="InterPro" id="IPR049449">
    <property type="entry name" value="TesB_ACOT8-like_N"/>
</dbReference>
<dbReference type="OrthoDB" id="9781019at2"/>
<dbReference type="GO" id="GO:0006637">
    <property type="term" value="P:acyl-CoA metabolic process"/>
    <property type="evidence" value="ECO:0007669"/>
    <property type="project" value="InterPro"/>
</dbReference>
<feature type="region of interest" description="Disordered" evidence="9">
    <location>
        <begin position="112"/>
        <end position="131"/>
    </location>
</feature>
<accession>A0A1H1P626</accession>
<dbReference type="GO" id="GO:0009062">
    <property type="term" value="P:fatty acid catabolic process"/>
    <property type="evidence" value="ECO:0007669"/>
    <property type="project" value="TreeGrafter"/>
</dbReference>
<evidence type="ECO:0000256" key="7">
    <source>
        <dbReference type="ARBA" id="ARBA00071120"/>
    </source>
</evidence>
<dbReference type="GO" id="GO:0005829">
    <property type="term" value="C:cytosol"/>
    <property type="evidence" value="ECO:0007669"/>
    <property type="project" value="TreeGrafter"/>
</dbReference>
<evidence type="ECO:0000256" key="3">
    <source>
        <dbReference type="ARBA" id="ARBA00022801"/>
    </source>
</evidence>
<keyword evidence="4" id="KW-0443">Lipid metabolism</keyword>
<evidence type="ECO:0000313" key="13">
    <source>
        <dbReference type="Proteomes" id="UP000243207"/>
    </source>
</evidence>
<organism evidence="12 13">
    <name type="scientific">Halopseudomonas xinjiangensis</name>
    <dbReference type="NCBI Taxonomy" id="487184"/>
    <lineage>
        <taxon>Bacteria</taxon>
        <taxon>Pseudomonadati</taxon>
        <taxon>Pseudomonadota</taxon>
        <taxon>Gammaproteobacteria</taxon>
        <taxon>Pseudomonadales</taxon>
        <taxon>Pseudomonadaceae</taxon>
        <taxon>Halopseudomonas</taxon>
    </lineage>
</organism>
<dbReference type="CDD" id="cd03444">
    <property type="entry name" value="Thioesterase_II_repeat1"/>
    <property type="match status" value="1"/>
</dbReference>
<dbReference type="PANTHER" id="PTHR11066:SF34">
    <property type="entry name" value="ACYL-COENZYME A THIOESTERASE 8"/>
    <property type="match status" value="1"/>
</dbReference>
<protein>
    <recommendedName>
        <fullName evidence="7">Acyl-CoA thioesterase 2</fullName>
        <ecNumber evidence="5">3.1.2.20</ecNumber>
    </recommendedName>
    <alternativeName>
        <fullName evidence="8">Thioesterase II</fullName>
    </alternativeName>
</protein>
<dbReference type="FunFam" id="2.40.160.210:FF:000001">
    <property type="entry name" value="Acyl-CoA thioesterase II"/>
    <property type="match status" value="1"/>
</dbReference>
<gene>
    <name evidence="12" type="ORF">SAMN05216421_0843</name>
</gene>
<dbReference type="InterPro" id="IPR042171">
    <property type="entry name" value="Acyl-CoA_hotdog"/>
</dbReference>
<evidence type="ECO:0000256" key="8">
    <source>
        <dbReference type="ARBA" id="ARBA00079653"/>
    </source>
</evidence>
<dbReference type="Pfam" id="PF13622">
    <property type="entry name" value="4HBT_3"/>
    <property type="match status" value="1"/>
</dbReference>
<dbReference type="PANTHER" id="PTHR11066">
    <property type="entry name" value="ACYL-COA THIOESTERASE"/>
    <property type="match status" value="1"/>
</dbReference>
<feature type="domain" description="Acyl-CoA thioesterase 2 C-terminal" evidence="10">
    <location>
        <begin position="157"/>
        <end position="284"/>
    </location>
</feature>
<dbReference type="Gene3D" id="2.40.160.210">
    <property type="entry name" value="Acyl-CoA thioesterase, double hotdog domain"/>
    <property type="match status" value="1"/>
</dbReference>
<dbReference type="SUPFAM" id="SSF54637">
    <property type="entry name" value="Thioesterase/thiol ester dehydrase-isomerase"/>
    <property type="match status" value="2"/>
</dbReference>
<comment type="catalytic activity">
    <reaction evidence="6">
        <text>a fatty acyl-CoA + H2O = a fatty acid + CoA + H(+)</text>
        <dbReference type="Rhea" id="RHEA:16781"/>
        <dbReference type="ChEBI" id="CHEBI:15377"/>
        <dbReference type="ChEBI" id="CHEBI:15378"/>
        <dbReference type="ChEBI" id="CHEBI:28868"/>
        <dbReference type="ChEBI" id="CHEBI:57287"/>
        <dbReference type="ChEBI" id="CHEBI:77636"/>
        <dbReference type="EC" id="3.1.2.20"/>
    </reaction>
    <physiologicalReaction direction="left-to-right" evidence="6">
        <dbReference type="Rhea" id="RHEA:16782"/>
    </physiologicalReaction>
</comment>
<dbReference type="STRING" id="487184.SAMN05216421_0843"/>
<keyword evidence="3" id="KW-0378">Hydrolase</keyword>
<dbReference type="GO" id="GO:0047617">
    <property type="term" value="F:fatty acyl-CoA hydrolase activity"/>
    <property type="evidence" value="ECO:0007669"/>
    <property type="project" value="UniProtKB-EC"/>
</dbReference>
<dbReference type="AlphaFoldDB" id="A0A1H1P626"/>
<dbReference type="InterPro" id="IPR025652">
    <property type="entry name" value="TesB_C"/>
</dbReference>
<evidence type="ECO:0000313" key="12">
    <source>
        <dbReference type="EMBL" id="SDS06642.1"/>
    </source>
</evidence>
<evidence type="ECO:0000259" key="11">
    <source>
        <dbReference type="Pfam" id="PF13622"/>
    </source>
</evidence>
<dbReference type="CDD" id="cd03445">
    <property type="entry name" value="Thioesterase_II_repeat2"/>
    <property type="match status" value="1"/>
</dbReference>
<dbReference type="Proteomes" id="UP000243207">
    <property type="component" value="Chromosome I"/>
</dbReference>
<dbReference type="RefSeq" id="WP_093391978.1">
    <property type="nucleotide sequence ID" value="NZ_LT629736.1"/>
</dbReference>
<evidence type="ECO:0000256" key="4">
    <source>
        <dbReference type="ARBA" id="ARBA00023098"/>
    </source>
</evidence>
<evidence type="ECO:0000256" key="2">
    <source>
        <dbReference type="ARBA" id="ARBA00011881"/>
    </source>
</evidence>
<reference evidence="13" key="1">
    <citation type="submission" date="2016-10" db="EMBL/GenBank/DDBJ databases">
        <authorList>
            <person name="Varghese N."/>
            <person name="Submissions S."/>
        </authorList>
    </citation>
    <scope>NUCLEOTIDE SEQUENCE [LARGE SCALE GENOMIC DNA]</scope>
    <source>
        <strain evidence="13">NRRL B-51270</strain>
    </source>
</reference>
<keyword evidence="13" id="KW-1185">Reference proteome</keyword>
<evidence type="ECO:0000256" key="1">
    <source>
        <dbReference type="ARBA" id="ARBA00006538"/>
    </source>
</evidence>
<dbReference type="InterPro" id="IPR029069">
    <property type="entry name" value="HotDog_dom_sf"/>
</dbReference>
<evidence type="ECO:0000256" key="5">
    <source>
        <dbReference type="ARBA" id="ARBA00038894"/>
    </source>
</evidence>
<comment type="subunit">
    <text evidence="2">Homotetramer.</text>
</comment>
<dbReference type="InterPro" id="IPR003703">
    <property type="entry name" value="Acyl_CoA_thio"/>
</dbReference>
<evidence type="ECO:0000256" key="9">
    <source>
        <dbReference type="SAM" id="MobiDB-lite"/>
    </source>
</evidence>
<name>A0A1H1P626_9GAMM</name>
<evidence type="ECO:0000256" key="6">
    <source>
        <dbReference type="ARBA" id="ARBA00050943"/>
    </source>
</evidence>
<proteinExistence type="inferred from homology"/>
<dbReference type="Pfam" id="PF02551">
    <property type="entry name" value="Acyl_CoA_thio"/>
    <property type="match status" value="1"/>
</dbReference>
<dbReference type="EMBL" id="LT629736">
    <property type="protein sequence ID" value="SDS06642.1"/>
    <property type="molecule type" value="Genomic_DNA"/>
</dbReference>
<dbReference type="EC" id="3.1.2.20" evidence="5"/>
<sequence>MNQPKQKSSLSDLLEVDRIDETHFIGHRLEGDRGRIFGGEVLAQALMAASNTVAPDKQVHSAHNYFMRPGDSALPIHYEVFADLDGRSFSNRRVVARQNDKPIFSLTASFQAPEPGLAHQQPMPEKRGPEGLPNERELAQVHADQLPEALYPMLSRERPFEVRPVNGDANFLKVEPTDQQSMWFRSRESIGDSAPLQRATLAYASDLSLLSTCMRPHGVTWRDPQIRSASIDHAIWFHAAEIRTEDWMLYVMDSPWSGASRGLNRGSIYSQDGQLVASVAQEGLIRMVE</sequence>
<feature type="domain" description="Acyl-CoA thioesterase-like N-terminal HotDog" evidence="11">
    <location>
        <begin position="34"/>
        <end position="111"/>
    </location>
</feature>
<evidence type="ECO:0000259" key="10">
    <source>
        <dbReference type="Pfam" id="PF02551"/>
    </source>
</evidence>
<comment type="similarity">
    <text evidence="1">Belongs to the C/M/P thioester hydrolase family.</text>
</comment>